<evidence type="ECO:0000313" key="2">
    <source>
        <dbReference type="EMBL" id="KAK8059866.1"/>
    </source>
</evidence>
<reference evidence="2 3" key="1">
    <citation type="submission" date="2023-01" db="EMBL/GenBank/DDBJ databases">
        <title>Analysis of 21 Apiospora genomes using comparative genomics revels a genus with tremendous synthesis potential of carbohydrate active enzymes and secondary metabolites.</title>
        <authorList>
            <person name="Sorensen T."/>
        </authorList>
    </citation>
    <scope>NUCLEOTIDE SEQUENCE [LARGE SCALE GENOMIC DNA]</scope>
    <source>
        <strain evidence="2 3">CBS 83171</strain>
    </source>
</reference>
<dbReference type="Proteomes" id="UP001446871">
    <property type="component" value="Unassembled WGS sequence"/>
</dbReference>
<feature type="region of interest" description="Disordered" evidence="1">
    <location>
        <begin position="96"/>
        <end position="116"/>
    </location>
</feature>
<gene>
    <name evidence="2" type="ORF">PG996_009796</name>
</gene>
<dbReference type="EMBL" id="JAQQWM010000006">
    <property type="protein sequence ID" value="KAK8059866.1"/>
    <property type="molecule type" value="Genomic_DNA"/>
</dbReference>
<comment type="caution">
    <text evidence="2">The sequence shown here is derived from an EMBL/GenBank/DDBJ whole genome shotgun (WGS) entry which is preliminary data.</text>
</comment>
<accession>A0ABR1ULS0</accession>
<name>A0ABR1ULS0_9PEZI</name>
<protein>
    <submittedName>
        <fullName evidence="2">Uncharacterized protein</fullName>
    </submittedName>
</protein>
<feature type="region of interest" description="Disordered" evidence="1">
    <location>
        <begin position="1"/>
        <end position="28"/>
    </location>
</feature>
<organism evidence="2 3">
    <name type="scientific">Apiospora saccharicola</name>
    <dbReference type="NCBI Taxonomy" id="335842"/>
    <lineage>
        <taxon>Eukaryota</taxon>
        <taxon>Fungi</taxon>
        <taxon>Dikarya</taxon>
        <taxon>Ascomycota</taxon>
        <taxon>Pezizomycotina</taxon>
        <taxon>Sordariomycetes</taxon>
        <taxon>Xylariomycetidae</taxon>
        <taxon>Amphisphaeriales</taxon>
        <taxon>Apiosporaceae</taxon>
        <taxon>Apiospora</taxon>
    </lineage>
</organism>
<evidence type="ECO:0000256" key="1">
    <source>
        <dbReference type="SAM" id="MobiDB-lite"/>
    </source>
</evidence>
<feature type="compositionally biased region" description="Low complexity" evidence="1">
    <location>
        <begin position="1"/>
        <end position="15"/>
    </location>
</feature>
<evidence type="ECO:0000313" key="3">
    <source>
        <dbReference type="Proteomes" id="UP001446871"/>
    </source>
</evidence>
<proteinExistence type="predicted"/>
<keyword evidence="3" id="KW-1185">Reference proteome</keyword>
<sequence length="180" mass="19914">MASSPSASSPAPTTSGFQVAKNPGDVSDSERAWIKAMIKLAKSQAPFPPPEVTDTDVDSFLEQVFTNWASNRRPTIPVLKDKPLAKSGLVIGIMNKDVPSGKKRNHNGTPKVEKARAQGSVVYGKPILEKGAARAWYMDSNNKRVNKDDIELDEEEGMSPRLWIELCNHWDQGHIKYRAQ</sequence>